<reference evidence="2 3" key="1">
    <citation type="submission" date="2016-10" db="EMBL/GenBank/DDBJ databases">
        <authorList>
            <person name="de Groot N.N."/>
        </authorList>
    </citation>
    <scope>NUCLEOTIDE SEQUENCE [LARGE SCALE GENOMIC DNA]</scope>
    <source>
        <strain evidence="2 3">CGMCC 4.5739</strain>
    </source>
</reference>
<evidence type="ECO:0000256" key="1">
    <source>
        <dbReference type="SAM" id="MobiDB-lite"/>
    </source>
</evidence>
<evidence type="ECO:0000313" key="3">
    <source>
        <dbReference type="Proteomes" id="UP000199207"/>
    </source>
</evidence>
<organism evidence="2 3">
    <name type="scientific">Streptomyces aidingensis</name>
    <dbReference type="NCBI Taxonomy" id="910347"/>
    <lineage>
        <taxon>Bacteria</taxon>
        <taxon>Bacillati</taxon>
        <taxon>Actinomycetota</taxon>
        <taxon>Actinomycetes</taxon>
        <taxon>Kitasatosporales</taxon>
        <taxon>Streptomycetaceae</taxon>
        <taxon>Streptomyces</taxon>
    </lineage>
</organism>
<proteinExistence type="predicted"/>
<protein>
    <submittedName>
        <fullName evidence="2">Uncharacterized protein</fullName>
    </submittedName>
</protein>
<dbReference type="Proteomes" id="UP000199207">
    <property type="component" value="Unassembled WGS sequence"/>
</dbReference>
<gene>
    <name evidence="2" type="ORF">SAMN05421773_102447</name>
</gene>
<dbReference type="EMBL" id="FOLM01000002">
    <property type="protein sequence ID" value="SFC25031.1"/>
    <property type="molecule type" value="Genomic_DNA"/>
</dbReference>
<feature type="region of interest" description="Disordered" evidence="1">
    <location>
        <begin position="40"/>
        <end position="61"/>
    </location>
</feature>
<name>A0A1I1HME6_9ACTN</name>
<keyword evidence="3" id="KW-1185">Reference proteome</keyword>
<sequence>MGRASDFNGLLNERRTQPEAAAATFTGRMNAKFGLTDVNVTRADGPPGQHTNAEVIFSRGS</sequence>
<accession>A0A1I1HME6</accession>
<evidence type="ECO:0000313" key="2">
    <source>
        <dbReference type="EMBL" id="SFC25031.1"/>
    </source>
</evidence>
<dbReference type="STRING" id="910347.SAMN05421773_102447"/>
<dbReference type="AlphaFoldDB" id="A0A1I1HME6"/>